<dbReference type="PANTHER" id="PTHR31126">
    <property type="entry name" value="TYROSINE-PROTEIN PHOSPHATASE"/>
    <property type="match status" value="1"/>
</dbReference>
<dbReference type="PANTHER" id="PTHR31126:SF1">
    <property type="entry name" value="TYROSINE SPECIFIC PROTEIN PHOSPHATASES DOMAIN-CONTAINING PROTEIN"/>
    <property type="match status" value="1"/>
</dbReference>
<evidence type="ECO:0000256" key="1">
    <source>
        <dbReference type="ARBA" id="ARBA00009580"/>
    </source>
</evidence>
<accession>A0A1I0N582</accession>
<dbReference type="PROSITE" id="PS50056">
    <property type="entry name" value="TYR_PHOSPHATASE_2"/>
    <property type="match status" value="1"/>
</dbReference>
<dbReference type="SUPFAM" id="SSF52799">
    <property type="entry name" value="(Phosphotyrosine protein) phosphatases II"/>
    <property type="match status" value="1"/>
</dbReference>
<dbReference type="InterPro" id="IPR029021">
    <property type="entry name" value="Prot-tyrosine_phosphatase-like"/>
</dbReference>
<dbReference type="InterPro" id="IPR026893">
    <property type="entry name" value="Tyr/Ser_Pase_IphP-type"/>
</dbReference>
<dbReference type="Pfam" id="PF13350">
    <property type="entry name" value="Y_phosphatase3"/>
    <property type="match status" value="1"/>
</dbReference>
<proteinExistence type="inferred from homology"/>
<dbReference type="AlphaFoldDB" id="A0A1I0N582"/>
<keyword evidence="4" id="KW-1185">Reference proteome</keyword>
<dbReference type="InterPro" id="IPR000387">
    <property type="entry name" value="Tyr_Pase_dom"/>
</dbReference>
<dbReference type="Proteomes" id="UP000199469">
    <property type="component" value="Unassembled WGS sequence"/>
</dbReference>
<evidence type="ECO:0000259" key="2">
    <source>
        <dbReference type="PROSITE" id="PS50056"/>
    </source>
</evidence>
<dbReference type="STRING" id="356305.SAMN05421841_0358"/>
<name>A0A1I0N582_9FLAO</name>
<dbReference type="EMBL" id="FOIU01000001">
    <property type="protein sequence ID" value="SEV95518.1"/>
    <property type="molecule type" value="Genomic_DNA"/>
</dbReference>
<reference evidence="4" key="1">
    <citation type="submission" date="2016-10" db="EMBL/GenBank/DDBJ databases">
        <authorList>
            <person name="Varghese N."/>
            <person name="Submissions S."/>
        </authorList>
    </citation>
    <scope>NUCLEOTIDE SEQUENCE [LARGE SCALE GENOMIC DNA]</scope>
    <source>
        <strain evidence="4">DSM 17724</strain>
    </source>
</reference>
<dbReference type="Gene3D" id="3.90.190.10">
    <property type="entry name" value="Protein tyrosine phosphatase superfamily"/>
    <property type="match status" value="1"/>
</dbReference>
<comment type="similarity">
    <text evidence="1">Belongs to the protein-tyrosine phosphatase family.</text>
</comment>
<sequence>MKIRVICGEIKMKNLIKMSFLLITFLSIYSCKTQHFSTPEYGKNETEKEIRIKKVHNFRTVENIKNIDGRTLKQGKFYRSGHLFKLKKKSFHEFESLGIKEIIDLRNSKEIAKKPDNLPRDIVYKNYSAFEDKGDQLDQAKKMVLKGKVNGSDADQRMVDFYKDYVTENPEMIKKIINEILESDQPILYHCTAGKDRTGITTALILIILKFDRQTIYNEYLLSNNYRKKLVDKRLKLATDLHFLYPKMDVKVLEKLSWVESDYLDAAFSEINKKYGSVDAYIQQVLGIPEDKRQEYIQKFTY</sequence>
<feature type="domain" description="Tyrosine specific protein phosphatases" evidence="2">
    <location>
        <begin position="167"/>
        <end position="238"/>
    </location>
</feature>
<protein>
    <submittedName>
        <fullName evidence="3">Protein-tyrosine phosphatase</fullName>
    </submittedName>
</protein>
<evidence type="ECO:0000313" key="4">
    <source>
        <dbReference type="Proteomes" id="UP000199469"/>
    </source>
</evidence>
<dbReference type="GO" id="GO:0004721">
    <property type="term" value="F:phosphoprotein phosphatase activity"/>
    <property type="evidence" value="ECO:0007669"/>
    <property type="project" value="InterPro"/>
</dbReference>
<dbReference type="PROSITE" id="PS51257">
    <property type="entry name" value="PROKAR_LIPOPROTEIN"/>
    <property type="match status" value="1"/>
</dbReference>
<gene>
    <name evidence="3" type="ORF">SAMN05421841_0358</name>
</gene>
<organism evidence="3 4">
    <name type="scientific">Chryseobacterium wanjuense</name>
    <dbReference type="NCBI Taxonomy" id="356305"/>
    <lineage>
        <taxon>Bacteria</taxon>
        <taxon>Pseudomonadati</taxon>
        <taxon>Bacteroidota</taxon>
        <taxon>Flavobacteriia</taxon>
        <taxon>Flavobacteriales</taxon>
        <taxon>Weeksellaceae</taxon>
        <taxon>Chryseobacterium group</taxon>
        <taxon>Chryseobacterium</taxon>
    </lineage>
</organism>
<evidence type="ECO:0000313" key="3">
    <source>
        <dbReference type="EMBL" id="SEV95518.1"/>
    </source>
</evidence>